<reference evidence="2 3" key="1">
    <citation type="journal article" date="2016" name="Nat. Commun.">
        <title>Thousands of microbial genomes shed light on interconnected biogeochemical processes in an aquifer system.</title>
        <authorList>
            <person name="Anantharaman K."/>
            <person name="Brown C.T."/>
            <person name="Hug L.A."/>
            <person name="Sharon I."/>
            <person name="Castelle C.J."/>
            <person name="Probst A.J."/>
            <person name="Thomas B.C."/>
            <person name="Singh A."/>
            <person name="Wilkins M.J."/>
            <person name="Karaoz U."/>
            <person name="Brodie E.L."/>
            <person name="Williams K.H."/>
            <person name="Hubbard S.S."/>
            <person name="Banfield J.F."/>
        </authorList>
    </citation>
    <scope>NUCLEOTIDE SEQUENCE [LARGE SCALE GENOMIC DNA]</scope>
</reference>
<proteinExistence type="predicted"/>
<dbReference type="PANTHER" id="PTHR34203:SF15">
    <property type="entry name" value="SLL1173 PROTEIN"/>
    <property type="match status" value="1"/>
</dbReference>
<dbReference type="AlphaFoldDB" id="A0A1F7YG65"/>
<dbReference type="InterPro" id="IPR029063">
    <property type="entry name" value="SAM-dependent_MTases_sf"/>
</dbReference>
<dbReference type="Pfam" id="PF05050">
    <property type="entry name" value="Methyltransf_21"/>
    <property type="match status" value="1"/>
</dbReference>
<evidence type="ECO:0000313" key="2">
    <source>
        <dbReference type="EMBL" id="OGM26293.1"/>
    </source>
</evidence>
<dbReference type="InterPro" id="IPR052514">
    <property type="entry name" value="SAM-dependent_MTase"/>
</dbReference>
<comment type="caution">
    <text evidence="2">The sequence shown here is derived from an EMBL/GenBank/DDBJ whole genome shotgun (WGS) entry which is preliminary data.</text>
</comment>
<dbReference type="Proteomes" id="UP000179221">
    <property type="component" value="Unassembled WGS sequence"/>
</dbReference>
<dbReference type="SUPFAM" id="SSF53335">
    <property type="entry name" value="S-adenosyl-L-methionine-dependent methyltransferases"/>
    <property type="match status" value="1"/>
</dbReference>
<dbReference type="PANTHER" id="PTHR34203">
    <property type="entry name" value="METHYLTRANSFERASE, FKBM FAMILY PROTEIN"/>
    <property type="match status" value="1"/>
</dbReference>
<feature type="domain" description="Methyltransferase FkbM" evidence="1">
    <location>
        <begin position="61"/>
        <end position="214"/>
    </location>
</feature>
<sequence length="281" mass="31884">MITKRQFQSGYVAIKRTKHGIFMYNRNDLFVGRSLDLYGEWCEAEIDLLGQIIKEGDVIVDVGAFIGTHSIFFANQVANGGYVYAIEPQRTSFNMLCGNIALNGLLNVKAVYAAAGSESGVIAVPVLDPNTKQNFGAVRLEKYNQGDLVGKMALDDMKLKRCNLIKIDVEGMEIQVLQGARRVIESLHPVLFVENNRLENSKEVISFITQMHYKCWWHVAPYFNEENYFKNKKNVFAQFQPEVNMLCLHSSNHIKVEDLESVLGKDDNWQKVIGRITAKQK</sequence>
<dbReference type="InterPro" id="IPR006342">
    <property type="entry name" value="FkbM_mtfrase"/>
</dbReference>
<organism evidence="2 3">
    <name type="scientific">Candidatus Woesebacteria bacterium RIFCSPHIGHO2_01_FULL_40_22</name>
    <dbReference type="NCBI Taxonomy" id="1802499"/>
    <lineage>
        <taxon>Bacteria</taxon>
        <taxon>Candidatus Woeseibacteriota</taxon>
    </lineage>
</organism>
<name>A0A1F7YG65_9BACT</name>
<accession>A0A1F7YG65</accession>
<evidence type="ECO:0000313" key="3">
    <source>
        <dbReference type="Proteomes" id="UP000179221"/>
    </source>
</evidence>
<evidence type="ECO:0000259" key="1">
    <source>
        <dbReference type="Pfam" id="PF05050"/>
    </source>
</evidence>
<protein>
    <recommendedName>
        <fullName evidence="1">Methyltransferase FkbM domain-containing protein</fullName>
    </recommendedName>
</protein>
<gene>
    <name evidence="2" type="ORF">A2628_03765</name>
</gene>
<dbReference type="EMBL" id="MGGL01000014">
    <property type="protein sequence ID" value="OGM26293.1"/>
    <property type="molecule type" value="Genomic_DNA"/>
</dbReference>
<dbReference type="Gene3D" id="3.40.50.150">
    <property type="entry name" value="Vaccinia Virus protein VP39"/>
    <property type="match status" value="1"/>
</dbReference>
<dbReference type="NCBIfam" id="TIGR01444">
    <property type="entry name" value="fkbM_fam"/>
    <property type="match status" value="1"/>
</dbReference>